<keyword evidence="5" id="KW-0408">Iron</keyword>
<keyword evidence="6" id="KW-0411">Iron-sulfur</keyword>
<dbReference type="PANTHER" id="PTHR11228:SF27">
    <property type="entry name" value="GLYCYL-RADICAL ENZYME ACTIVATING ENZYME MJ1227-RELATED"/>
    <property type="match status" value="1"/>
</dbReference>
<dbReference type="EMBL" id="DTGR01000220">
    <property type="protein sequence ID" value="HHS30892.1"/>
    <property type="molecule type" value="Genomic_DNA"/>
</dbReference>
<dbReference type="GO" id="GO:0051539">
    <property type="term" value="F:4 iron, 4 sulfur cluster binding"/>
    <property type="evidence" value="ECO:0007669"/>
    <property type="project" value="UniProtKB-KW"/>
</dbReference>
<evidence type="ECO:0000256" key="5">
    <source>
        <dbReference type="ARBA" id="ARBA00023004"/>
    </source>
</evidence>
<dbReference type="SFLD" id="SFLDS00029">
    <property type="entry name" value="Radical_SAM"/>
    <property type="match status" value="1"/>
</dbReference>
<keyword evidence="3" id="KW-0949">S-adenosyl-L-methionine</keyword>
<reference evidence="8" key="1">
    <citation type="journal article" date="2020" name="mSystems">
        <title>Genome- and Community-Level Interaction Insights into Carbon Utilization and Element Cycling Functions of Hydrothermarchaeota in Hydrothermal Sediment.</title>
        <authorList>
            <person name="Zhou Z."/>
            <person name="Liu Y."/>
            <person name="Xu W."/>
            <person name="Pan J."/>
            <person name="Luo Z.H."/>
            <person name="Li M."/>
        </authorList>
    </citation>
    <scope>NUCLEOTIDE SEQUENCE [LARGE SCALE GENOMIC DNA]</scope>
    <source>
        <strain evidence="8">SpSt-767</strain>
    </source>
</reference>
<sequence length="370" mass="40883">MSISEPQLATPPLREIYFYLTEGCNLRCRHCWIMTEPETDSASSSKALLDLDLFAAILEQARPLGLTAVKLTGGEPFLHPQVSRMLELIRDADLKLVVETNAVLLTPELAKLAASCRQPFVSVSLDGTDPETHEWVRQVPGSYRAALRGIGYLVEAGIKPQIIFTIMQKNRGQVSDIVRLAQEVGAGSVKFNIIQPSPRGDHMRDGGESLSLPDVLEICRYVEHELASTVDLPLFFGQPPAFKPLKRVIRKQNGGRGSCGILGIIGVLANGSYALCGIGSHLPELVFGHACRDSLAEVWQNNPVLKEIRAGLPERLGGICDDCLLKRICLGFCLAQNYYHSRDLWSPYWFCQEARSAGLFPESRTRPFRA</sequence>
<dbReference type="PIRSF" id="PIRSF037420">
    <property type="entry name" value="PQQ_syn_pqqE"/>
    <property type="match status" value="1"/>
</dbReference>
<dbReference type="Pfam" id="PF04055">
    <property type="entry name" value="Radical_SAM"/>
    <property type="match status" value="1"/>
</dbReference>
<protein>
    <submittedName>
        <fullName evidence="8">SynChlorMet cassette radical SAM/SPASM protein ScmF</fullName>
    </submittedName>
</protein>
<dbReference type="CDD" id="cd01335">
    <property type="entry name" value="Radical_SAM"/>
    <property type="match status" value="1"/>
</dbReference>
<dbReference type="PROSITE" id="PS51918">
    <property type="entry name" value="RADICAL_SAM"/>
    <property type="match status" value="1"/>
</dbReference>
<name>A0A7V6A5Y8_9BACT</name>
<dbReference type="InterPro" id="IPR058240">
    <property type="entry name" value="rSAM_sf"/>
</dbReference>
<feature type="domain" description="Radical SAM core" evidence="7">
    <location>
        <begin position="10"/>
        <end position="225"/>
    </location>
</feature>
<evidence type="ECO:0000256" key="1">
    <source>
        <dbReference type="ARBA" id="ARBA00001966"/>
    </source>
</evidence>
<comment type="caution">
    <text evidence="8">The sequence shown here is derived from an EMBL/GenBank/DDBJ whole genome shotgun (WGS) entry which is preliminary data.</text>
</comment>
<dbReference type="InterPro" id="IPR050377">
    <property type="entry name" value="Radical_SAM_PqqE_MftC-like"/>
</dbReference>
<evidence type="ECO:0000259" key="7">
    <source>
        <dbReference type="PROSITE" id="PS51918"/>
    </source>
</evidence>
<evidence type="ECO:0000256" key="4">
    <source>
        <dbReference type="ARBA" id="ARBA00022723"/>
    </source>
</evidence>
<organism evidence="8">
    <name type="scientific">Desulfobacca acetoxidans</name>
    <dbReference type="NCBI Taxonomy" id="60893"/>
    <lineage>
        <taxon>Bacteria</taxon>
        <taxon>Pseudomonadati</taxon>
        <taxon>Thermodesulfobacteriota</taxon>
        <taxon>Desulfobaccia</taxon>
        <taxon>Desulfobaccales</taxon>
        <taxon>Desulfobaccaceae</taxon>
        <taxon>Desulfobacca</taxon>
    </lineage>
</organism>
<dbReference type="SFLD" id="SFLDG01067">
    <property type="entry name" value="SPASM/twitch_domain_containing"/>
    <property type="match status" value="1"/>
</dbReference>
<dbReference type="SMART" id="SM00729">
    <property type="entry name" value="Elp3"/>
    <property type="match status" value="1"/>
</dbReference>
<dbReference type="InterPro" id="IPR013785">
    <property type="entry name" value="Aldolase_TIM"/>
</dbReference>
<evidence type="ECO:0000256" key="3">
    <source>
        <dbReference type="ARBA" id="ARBA00022691"/>
    </source>
</evidence>
<dbReference type="InterPro" id="IPR017200">
    <property type="entry name" value="PqqE-like"/>
</dbReference>
<comment type="cofactor">
    <cofactor evidence="1">
        <name>[4Fe-4S] cluster</name>
        <dbReference type="ChEBI" id="CHEBI:49883"/>
    </cofactor>
</comment>
<keyword evidence="2" id="KW-0004">4Fe-4S</keyword>
<dbReference type="NCBIfam" id="TIGR04251">
    <property type="entry name" value="SCM_rSAM_ScmF"/>
    <property type="match status" value="1"/>
</dbReference>
<keyword evidence="4" id="KW-0479">Metal-binding</keyword>
<dbReference type="Pfam" id="PF13186">
    <property type="entry name" value="SPASM"/>
    <property type="match status" value="1"/>
</dbReference>
<dbReference type="Gene3D" id="3.20.20.70">
    <property type="entry name" value="Aldolase class I"/>
    <property type="match status" value="1"/>
</dbReference>
<evidence type="ECO:0000313" key="8">
    <source>
        <dbReference type="EMBL" id="HHS30892.1"/>
    </source>
</evidence>
<proteinExistence type="predicted"/>
<dbReference type="GO" id="GO:0046872">
    <property type="term" value="F:metal ion binding"/>
    <property type="evidence" value="ECO:0007669"/>
    <property type="project" value="UniProtKB-KW"/>
</dbReference>
<accession>A0A7V6A5Y8</accession>
<dbReference type="GO" id="GO:0003824">
    <property type="term" value="F:catalytic activity"/>
    <property type="evidence" value="ECO:0007669"/>
    <property type="project" value="InterPro"/>
</dbReference>
<dbReference type="InterPro" id="IPR006638">
    <property type="entry name" value="Elp3/MiaA/NifB-like_rSAM"/>
</dbReference>
<gene>
    <name evidence="8" type="primary">scmF</name>
    <name evidence="8" type="ORF">ENV52_14470</name>
</gene>
<dbReference type="InterPro" id="IPR026346">
    <property type="entry name" value="SCM_rSAM_ScmF"/>
</dbReference>
<dbReference type="SFLD" id="SFLDG01386">
    <property type="entry name" value="main_SPASM_domain-containing"/>
    <property type="match status" value="1"/>
</dbReference>
<evidence type="ECO:0000256" key="6">
    <source>
        <dbReference type="ARBA" id="ARBA00023014"/>
    </source>
</evidence>
<dbReference type="SUPFAM" id="SSF102114">
    <property type="entry name" value="Radical SAM enzymes"/>
    <property type="match status" value="1"/>
</dbReference>
<evidence type="ECO:0000256" key="2">
    <source>
        <dbReference type="ARBA" id="ARBA00022485"/>
    </source>
</evidence>
<dbReference type="AlphaFoldDB" id="A0A7V6A5Y8"/>
<dbReference type="PANTHER" id="PTHR11228">
    <property type="entry name" value="RADICAL SAM DOMAIN PROTEIN"/>
    <property type="match status" value="1"/>
</dbReference>
<dbReference type="InterPro" id="IPR023885">
    <property type="entry name" value="4Fe4S-binding_SPASM_dom"/>
</dbReference>
<dbReference type="InterPro" id="IPR007197">
    <property type="entry name" value="rSAM"/>
</dbReference>